<dbReference type="AlphaFoldDB" id="A0A2U1PEH0"/>
<proteinExistence type="predicted"/>
<accession>A0A2U1PEH0</accession>
<dbReference type="GO" id="GO:0009658">
    <property type="term" value="P:chloroplast organization"/>
    <property type="evidence" value="ECO:0007669"/>
    <property type="project" value="InterPro"/>
</dbReference>
<dbReference type="InterPro" id="IPR011990">
    <property type="entry name" value="TPR-like_helical_dom_sf"/>
</dbReference>
<dbReference type="EMBL" id="PKPP01001256">
    <property type="protein sequence ID" value="PWA84178.1"/>
    <property type="molecule type" value="Genomic_DNA"/>
</dbReference>
<dbReference type="PANTHER" id="PTHR47594">
    <property type="entry name" value="PPR CONTAINING PLANT-LIKE PROTEIN"/>
    <property type="match status" value="1"/>
</dbReference>
<protein>
    <submittedName>
        <fullName evidence="1">Pentatricopeptide repeat protein</fullName>
    </submittedName>
</protein>
<dbReference type="InterPro" id="IPR044190">
    <property type="entry name" value="THA8-like"/>
</dbReference>
<dbReference type="Gene3D" id="1.25.40.10">
    <property type="entry name" value="Tetratricopeptide repeat domain"/>
    <property type="match status" value="1"/>
</dbReference>
<dbReference type="PANTHER" id="PTHR47594:SF5">
    <property type="entry name" value="PENTACOTRIPEPTIDE-REPEAT REGION OF PRORP DOMAIN-CONTAINING PROTEIN"/>
    <property type="match status" value="1"/>
</dbReference>
<organism evidence="1 2">
    <name type="scientific">Artemisia annua</name>
    <name type="common">Sweet wormwood</name>
    <dbReference type="NCBI Taxonomy" id="35608"/>
    <lineage>
        <taxon>Eukaryota</taxon>
        <taxon>Viridiplantae</taxon>
        <taxon>Streptophyta</taxon>
        <taxon>Embryophyta</taxon>
        <taxon>Tracheophyta</taxon>
        <taxon>Spermatophyta</taxon>
        <taxon>Magnoliopsida</taxon>
        <taxon>eudicotyledons</taxon>
        <taxon>Gunneridae</taxon>
        <taxon>Pentapetalae</taxon>
        <taxon>asterids</taxon>
        <taxon>campanulids</taxon>
        <taxon>Asterales</taxon>
        <taxon>Asteraceae</taxon>
        <taxon>Asteroideae</taxon>
        <taxon>Anthemideae</taxon>
        <taxon>Artemisiinae</taxon>
        <taxon>Artemisia</taxon>
    </lineage>
</organism>
<keyword evidence="2" id="KW-1185">Reference proteome</keyword>
<gene>
    <name evidence="1" type="ORF">CTI12_AA161640</name>
</gene>
<sequence>MALLGVLPISASSLVAKISMRESWSSTALDYLKIYVRIRQFSHYFSSSLQQPLQVCGISQLYIFNSEVAAKGMRVLILGSMYVGHWAIENALVEVVDLMLMLGKKKLIGKVKQLFSSLMKEGLKQDTRAYTELIGAYLKVDMIEKEMETYELMKASGKSVLSQPRPKITHFDVNLLPAQPIFPSLLFIVKIGMNPLDLYIELHDKYCKIICKTFMLKCLTLCTDLGSLKWGLYEFVLLFDPVYLLQFVRRFQGTARLRFLFPDSASWVQSGVPTMTGQQPQGVPFVASPPPGFSFAPDLYIELPDEYCKWKNVVEVAKLASSFDLISS</sequence>
<comment type="caution">
    <text evidence="1">The sequence shown here is derived from an EMBL/GenBank/DDBJ whole genome shotgun (WGS) entry which is preliminary data.</text>
</comment>
<dbReference type="GO" id="GO:0000373">
    <property type="term" value="P:Group II intron splicing"/>
    <property type="evidence" value="ECO:0007669"/>
    <property type="project" value="InterPro"/>
</dbReference>
<evidence type="ECO:0000313" key="2">
    <source>
        <dbReference type="Proteomes" id="UP000245207"/>
    </source>
</evidence>
<reference evidence="1 2" key="1">
    <citation type="journal article" date="2018" name="Mol. Plant">
        <title>The genome of Artemisia annua provides insight into the evolution of Asteraceae family and artemisinin biosynthesis.</title>
        <authorList>
            <person name="Shen Q."/>
            <person name="Zhang L."/>
            <person name="Liao Z."/>
            <person name="Wang S."/>
            <person name="Yan T."/>
            <person name="Shi P."/>
            <person name="Liu M."/>
            <person name="Fu X."/>
            <person name="Pan Q."/>
            <person name="Wang Y."/>
            <person name="Lv Z."/>
            <person name="Lu X."/>
            <person name="Zhang F."/>
            <person name="Jiang W."/>
            <person name="Ma Y."/>
            <person name="Chen M."/>
            <person name="Hao X."/>
            <person name="Li L."/>
            <person name="Tang Y."/>
            <person name="Lv G."/>
            <person name="Zhou Y."/>
            <person name="Sun X."/>
            <person name="Brodelius P.E."/>
            <person name="Rose J.K.C."/>
            <person name="Tang K."/>
        </authorList>
    </citation>
    <scope>NUCLEOTIDE SEQUENCE [LARGE SCALE GENOMIC DNA]</scope>
    <source>
        <strain evidence="2">cv. Huhao1</strain>
        <tissue evidence="1">Leaf</tissue>
    </source>
</reference>
<name>A0A2U1PEH0_ARTAN</name>
<evidence type="ECO:0000313" key="1">
    <source>
        <dbReference type="EMBL" id="PWA84178.1"/>
    </source>
</evidence>
<dbReference type="Proteomes" id="UP000245207">
    <property type="component" value="Unassembled WGS sequence"/>
</dbReference>
<dbReference type="GO" id="GO:0003723">
    <property type="term" value="F:RNA binding"/>
    <property type="evidence" value="ECO:0007669"/>
    <property type="project" value="InterPro"/>
</dbReference>